<dbReference type="AlphaFoldDB" id="A0A673BIF5"/>
<organism evidence="1 2">
    <name type="scientific">Sphaeramia orbicularis</name>
    <name type="common">orbiculate cardinalfish</name>
    <dbReference type="NCBI Taxonomy" id="375764"/>
    <lineage>
        <taxon>Eukaryota</taxon>
        <taxon>Metazoa</taxon>
        <taxon>Chordata</taxon>
        <taxon>Craniata</taxon>
        <taxon>Vertebrata</taxon>
        <taxon>Euteleostomi</taxon>
        <taxon>Actinopterygii</taxon>
        <taxon>Neopterygii</taxon>
        <taxon>Teleostei</taxon>
        <taxon>Neoteleostei</taxon>
        <taxon>Acanthomorphata</taxon>
        <taxon>Gobiaria</taxon>
        <taxon>Kurtiformes</taxon>
        <taxon>Apogonoidei</taxon>
        <taxon>Apogonidae</taxon>
        <taxon>Apogoninae</taxon>
        <taxon>Sphaeramia</taxon>
    </lineage>
</organism>
<sequence length="328" mass="36791">MAGGLKEKQLAQNVYDLLQAASCPLVEGLFLQESDSKLQLLCTPSQHRTDILAWICSSVNPNFSKEMSIRSKVPDILNKDMAALGQELMLCKADDLDLIKGEQSPLQQLQFFEQLLSLVPGCRKSPFKTDEEILLNELFAAENLPLLTQTLKPSLDPWPAHIKALHKGTKSSHQKPSSEEVDVASLLQSTQSALEQLQSECEFLTTEVQSPGVFSPSALCVAASDLQQLMATFTHVYETDLKAYCNRDPPSLSTETAVFQRVHQLLLACNTELEMFNEITEASASMTDDVSKLQMQPRYWSRGEKRTLPEQLEELTRRYRDFLSLLHS</sequence>
<dbReference type="Ensembl" id="ENSSORT00005041483.1">
    <property type="protein sequence ID" value="ENSSORP00005040442.1"/>
    <property type="gene ID" value="ENSSORG00005018880.1"/>
</dbReference>
<gene>
    <name evidence="1" type="primary">haus7</name>
</gene>
<dbReference type="RefSeq" id="XP_029995274.1">
    <property type="nucleotide sequence ID" value="XM_030139414.1"/>
</dbReference>
<dbReference type="GO" id="GO:0031023">
    <property type="term" value="P:microtubule organizing center organization"/>
    <property type="evidence" value="ECO:0007669"/>
    <property type="project" value="TreeGrafter"/>
</dbReference>
<keyword evidence="2" id="KW-1185">Reference proteome</keyword>
<dbReference type="CTD" id="55559"/>
<reference evidence="1" key="3">
    <citation type="submission" date="2025-09" db="UniProtKB">
        <authorList>
            <consortium name="Ensembl"/>
        </authorList>
    </citation>
    <scope>IDENTIFICATION</scope>
</reference>
<accession>A0A673BIF5</accession>
<evidence type="ECO:0000313" key="2">
    <source>
        <dbReference type="Proteomes" id="UP000472271"/>
    </source>
</evidence>
<evidence type="ECO:0008006" key="3">
    <source>
        <dbReference type="Google" id="ProtNLM"/>
    </source>
</evidence>
<name>A0A673BIF5_9TELE</name>
<dbReference type="InParanoid" id="A0A673BIF5"/>
<protein>
    <recommendedName>
        <fullName evidence="3">HAUS augmin-like complex, subunit 7</fullName>
    </recommendedName>
</protein>
<dbReference type="GeneID" id="115422837"/>
<evidence type="ECO:0000313" key="1">
    <source>
        <dbReference type="Ensembl" id="ENSSORP00005040442.1"/>
    </source>
</evidence>
<dbReference type="PANTHER" id="PTHR14352:SF2">
    <property type="entry name" value="HAUS AUGMIN-LIKE COMPLEX SUBUNIT 7"/>
    <property type="match status" value="1"/>
</dbReference>
<reference evidence="1" key="1">
    <citation type="submission" date="2019-06" db="EMBL/GenBank/DDBJ databases">
        <authorList>
            <consortium name="Wellcome Sanger Institute Data Sharing"/>
        </authorList>
    </citation>
    <scope>NUCLEOTIDE SEQUENCE [LARGE SCALE GENOMIC DNA]</scope>
</reference>
<proteinExistence type="predicted"/>
<dbReference type="PANTHER" id="PTHR14352">
    <property type="entry name" value="HAUS AUGMIN-LIKE COMPLEX SUBUNIT 7"/>
    <property type="match status" value="1"/>
</dbReference>
<dbReference type="GO" id="GO:0051011">
    <property type="term" value="F:microtubule minus-end binding"/>
    <property type="evidence" value="ECO:0007669"/>
    <property type="project" value="TreeGrafter"/>
</dbReference>
<dbReference type="InterPro" id="IPR029711">
    <property type="entry name" value="Haus7-like"/>
</dbReference>
<dbReference type="Proteomes" id="UP000472271">
    <property type="component" value="Chromosome 7"/>
</dbReference>
<dbReference type="GO" id="GO:0070652">
    <property type="term" value="C:HAUS complex"/>
    <property type="evidence" value="ECO:0007669"/>
    <property type="project" value="TreeGrafter"/>
</dbReference>
<reference evidence="1" key="2">
    <citation type="submission" date="2025-08" db="UniProtKB">
        <authorList>
            <consortium name="Ensembl"/>
        </authorList>
    </citation>
    <scope>IDENTIFICATION</scope>
</reference>
<dbReference type="OrthoDB" id="6435999at2759"/>
<dbReference type="GO" id="GO:0051225">
    <property type="term" value="P:spindle assembly"/>
    <property type="evidence" value="ECO:0007669"/>
    <property type="project" value="TreeGrafter"/>
</dbReference>